<dbReference type="InterPro" id="IPR025202">
    <property type="entry name" value="PLD-like_dom"/>
</dbReference>
<evidence type="ECO:0000256" key="4">
    <source>
        <dbReference type="ARBA" id="ARBA00022801"/>
    </source>
</evidence>
<proteinExistence type="inferred from homology"/>
<evidence type="ECO:0000256" key="2">
    <source>
        <dbReference type="ARBA" id="ARBA00008664"/>
    </source>
</evidence>
<dbReference type="InterPro" id="IPR051406">
    <property type="entry name" value="PLD_domain"/>
</dbReference>
<dbReference type="EC" id="3.1.4.4" evidence="3"/>
<evidence type="ECO:0000313" key="8">
    <source>
        <dbReference type="EMBL" id="MBM7645897.1"/>
    </source>
</evidence>
<reference evidence="8 9" key="1">
    <citation type="submission" date="2021-01" db="EMBL/GenBank/DDBJ databases">
        <title>Genomic Encyclopedia of Type Strains, Phase IV (KMG-IV): sequencing the most valuable type-strain genomes for metagenomic binning, comparative biology and taxonomic classification.</title>
        <authorList>
            <person name="Goeker M."/>
        </authorList>
    </citation>
    <scope>NUCLEOTIDE SEQUENCE [LARGE SCALE GENOMIC DNA]</scope>
    <source>
        <strain evidence="8 9">DSM 28236</strain>
    </source>
</reference>
<organism evidence="8 9">
    <name type="scientific">Scopulibacillus daqui</name>
    <dbReference type="NCBI Taxonomy" id="1469162"/>
    <lineage>
        <taxon>Bacteria</taxon>
        <taxon>Bacillati</taxon>
        <taxon>Bacillota</taxon>
        <taxon>Bacilli</taxon>
        <taxon>Bacillales</taxon>
        <taxon>Sporolactobacillaceae</taxon>
        <taxon>Scopulibacillus</taxon>
    </lineage>
</organism>
<evidence type="ECO:0000313" key="9">
    <source>
        <dbReference type="Proteomes" id="UP000808914"/>
    </source>
</evidence>
<comment type="similarity">
    <text evidence="2">Belongs to the phospholipase D family.</text>
</comment>
<dbReference type="SUPFAM" id="SSF56024">
    <property type="entry name" value="Phospholipase D/nuclease"/>
    <property type="match status" value="1"/>
</dbReference>
<evidence type="ECO:0000256" key="6">
    <source>
        <dbReference type="ARBA" id="ARBA00023098"/>
    </source>
</evidence>
<dbReference type="PANTHER" id="PTHR43856:SF1">
    <property type="entry name" value="MITOCHONDRIAL CARDIOLIPIN HYDROLASE"/>
    <property type="match status" value="1"/>
</dbReference>
<keyword evidence="4" id="KW-0378">Hydrolase</keyword>
<dbReference type="Proteomes" id="UP000808914">
    <property type="component" value="Unassembled WGS sequence"/>
</dbReference>
<evidence type="ECO:0000256" key="3">
    <source>
        <dbReference type="ARBA" id="ARBA00012027"/>
    </source>
</evidence>
<dbReference type="Gene3D" id="3.30.870.10">
    <property type="entry name" value="Endonuclease Chain A"/>
    <property type="match status" value="1"/>
</dbReference>
<keyword evidence="9" id="KW-1185">Reference proteome</keyword>
<evidence type="ECO:0000256" key="1">
    <source>
        <dbReference type="ARBA" id="ARBA00000798"/>
    </source>
</evidence>
<comment type="caution">
    <text evidence="8">The sequence shown here is derived from an EMBL/GenBank/DDBJ whole genome shotgun (WGS) entry which is preliminary data.</text>
</comment>
<evidence type="ECO:0000256" key="5">
    <source>
        <dbReference type="ARBA" id="ARBA00022963"/>
    </source>
</evidence>
<comment type="catalytic activity">
    <reaction evidence="1">
        <text>a 1,2-diacyl-sn-glycero-3-phosphocholine + H2O = a 1,2-diacyl-sn-glycero-3-phosphate + choline + H(+)</text>
        <dbReference type="Rhea" id="RHEA:14445"/>
        <dbReference type="ChEBI" id="CHEBI:15354"/>
        <dbReference type="ChEBI" id="CHEBI:15377"/>
        <dbReference type="ChEBI" id="CHEBI:15378"/>
        <dbReference type="ChEBI" id="CHEBI:57643"/>
        <dbReference type="ChEBI" id="CHEBI:58608"/>
        <dbReference type="EC" id="3.1.4.4"/>
    </reaction>
</comment>
<dbReference type="PANTHER" id="PTHR43856">
    <property type="entry name" value="CARDIOLIPIN HYDROLASE"/>
    <property type="match status" value="1"/>
</dbReference>
<dbReference type="RefSeq" id="WP_239549208.1">
    <property type="nucleotide sequence ID" value="NZ_JAFBER010000013.1"/>
</dbReference>
<gene>
    <name evidence="8" type="ORF">JOD45_002122</name>
</gene>
<dbReference type="EMBL" id="JAFBER010000013">
    <property type="protein sequence ID" value="MBM7645897.1"/>
    <property type="molecule type" value="Genomic_DNA"/>
</dbReference>
<accession>A0ABS2Q0S7</accession>
<keyword evidence="6" id="KW-0443">Lipid metabolism</keyword>
<protein>
    <recommendedName>
        <fullName evidence="3">phospholipase D</fullName>
        <ecNumber evidence="3">3.1.4.4</ecNumber>
    </recommendedName>
</protein>
<keyword evidence="5" id="KW-0442">Lipid degradation</keyword>
<sequence length="201" mass="22759">MVLLTWAGSMLAAGGVIGYAVSQYRQGRKERQTSNADIAEKIDYSFTKSDQYPSPLVKVNEVIDQAKKTLDIAVFIITQDKIIARIIEAKKRGVKVRVITDGEQAQRYAKNTIGALLDEGIPVKVSTHDGYMHLKVMIADNQAVSVGSYNFTRSAEERHDEVIVIIKSRKIAKEWTEKYNTMWHDEVNFTDYSKHISEKYA</sequence>
<feature type="domain" description="PLD phosphodiesterase" evidence="7">
    <location>
        <begin position="128"/>
        <end position="155"/>
    </location>
</feature>
<dbReference type="InterPro" id="IPR001736">
    <property type="entry name" value="PLipase_D/transphosphatidylase"/>
</dbReference>
<dbReference type="Pfam" id="PF13091">
    <property type="entry name" value="PLDc_2"/>
    <property type="match status" value="1"/>
</dbReference>
<name>A0ABS2Q0S7_9BACL</name>
<evidence type="ECO:0000259" key="7">
    <source>
        <dbReference type="PROSITE" id="PS50035"/>
    </source>
</evidence>
<dbReference type="PROSITE" id="PS50035">
    <property type="entry name" value="PLD"/>
    <property type="match status" value="1"/>
</dbReference>